<dbReference type="InterPro" id="IPR038532">
    <property type="entry name" value="NDUFS4-like_sf"/>
</dbReference>
<dbReference type="PANTHER" id="PTHR12219:SF8">
    <property type="entry name" value="NADH DEHYDROGENASE [UBIQUINONE] IRON-SULFUR PROTEIN 4, MITOCHONDRIAL"/>
    <property type="match status" value="1"/>
</dbReference>
<evidence type="ECO:0000313" key="13">
    <source>
        <dbReference type="Proteomes" id="UP000239560"/>
    </source>
</evidence>
<protein>
    <recommendedName>
        <fullName evidence="9">NADH dehydrogenase [ubiquinone] iron-sulfur protein 4, mitochondrial</fullName>
    </recommendedName>
</protein>
<evidence type="ECO:0000256" key="5">
    <source>
        <dbReference type="ARBA" id="ARBA00022946"/>
    </source>
</evidence>
<evidence type="ECO:0000313" key="12">
    <source>
        <dbReference type="Proteomes" id="UP000199069"/>
    </source>
</evidence>
<dbReference type="Proteomes" id="UP000239560">
    <property type="component" value="Unassembled WGS sequence"/>
</dbReference>
<keyword evidence="11" id="KW-0830">Ubiquinone</keyword>
<dbReference type="GO" id="GO:0022900">
    <property type="term" value="P:electron transport chain"/>
    <property type="evidence" value="ECO:0007669"/>
    <property type="project" value="InterPro"/>
</dbReference>
<dbReference type="GO" id="GO:0005743">
    <property type="term" value="C:mitochondrial inner membrane"/>
    <property type="evidence" value="ECO:0007669"/>
    <property type="project" value="UniProtKB-SubCell"/>
</dbReference>
<organism evidence="10 12">
    <name type="scientific">Rhodotorula toruloides</name>
    <name type="common">Yeast</name>
    <name type="synonym">Rhodosporidium toruloides</name>
    <dbReference type="NCBI Taxonomy" id="5286"/>
    <lineage>
        <taxon>Eukaryota</taxon>
        <taxon>Fungi</taxon>
        <taxon>Dikarya</taxon>
        <taxon>Basidiomycota</taxon>
        <taxon>Pucciniomycotina</taxon>
        <taxon>Microbotryomycetes</taxon>
        <taxon>Sporidiobolales</taxon>
        <taxon>Sporidiobolaceae</taxon>
        <taxon>Rhodotorula</taxon>
    </lineage>
</organism>
<dbReference type="EMBL" id="CWKI01000011">
    <property type="protein sequence ID" value="CTR09922.1"/>
    <property type="molecule type" value="Genomic_DNA"/>
</dbReference>
<evidence type="ECO:0000313" key="10">
    <source>
        <dbReference type="EMBL" id="CTR09922.1"/>
    </source>
</evidence>
<dbReference type="EMBL" id="LCTV02000011">
    <property type="protein sequence ID" value="PRQ71895.1"/>
    <property type="molecule type" value="Genomic_DNA"/>
</dbReference>
<evidence type="ECO:0000256" key="1">
    <source>
        <dbReference type="ARBA" id="ARBA00005882"/>
    </source>
</evidence>
<evidence type="ECO:0000256" key="6">
    <source>
        <dbReference type="ARBA" id="ARBA00022982"/>
    </source>
</evidence>
<dbReference type="OMA" id="GTIMKFD"/>
<reference evidence="10 12" key="1">
    <citation type="submission" date="2015-07" db="EMBL/GenBank/DDBJ databases">
        <authorList>
            <person name="Cajimat M.N.B."/>
            <person name="Milazzo M.L."/>
            <person name="Fulhorst C.F."/>
        </authorList>
    </citation>
    <scope>NUCLEOTIDE SEQUENCE [LARGE SCALE GENOMIC DNA]</scope>
    <source>
        <strain evidence="10">Single colony</strain>
    </source>
</reference>
<keyword evidence="12" id="KW-1185">Reference proteome</keyword>
<evidence type="ECO:0000256" key="7">
    <source>
        <dbReference type="ARBA" id="ARBA00023128"/>
    </source>
</evidence>
<evidence type="ECO:0000256" key="8">
    <source>
        <dbReference type="ARBA" id="ARBA00023136"/>
    </source>
</evidence>
<dbReference type="Proteomes" id="UP000199069">
    <property type="component" value="Unassembled WGS sequence"/>
</dbReference>
<name>A0A0K3CML2_RHOTO</name>
<keyword evidence="5 9" id="KW-0809">Transit peptide</keyword>
<keyword evidence="3 9" id="KW-0679">Respiratory chain</keyword>
<keyword evidence="6 9" id="KW-0249">Electron transport</keyword>
<evidence type="ECO:0000256" key="9">
    <source>
        <dbReference type="RuleBase" id="RU367010"/>
    </source>
</evidence>
<evidence type="ECO:0000256" key="2">
    <source>
        <dbReference type="ARBA" id="ARBA00022448"/>
    </source>
</evidence>
<keyword evidence="2 9" id="KW-0813">Transport</keyword>
<evidence type="ECO:0000256" key="4">
    <source>
        <dbReference type="ARBA" id="ARBA00022792"/>
    </source>
</evidence>
<dbReference type="Pfam" id="PF04800">
    <property type="entry name" value="NDUS4"/>
    <property type="match status" value="1"/>
</dbReference>
<evidence type="ECO:0000313" key="11">
    <source>
        <dbReference type="EMBL" id="PRQ71895.1"/>
    </source>
</evidence>
<dbReference type="PANTHER" id="PTHR12219">
    <property type="entry name" value="NADH-UBIQUINONE OXIDOREDUCTASE"/>
    <property type="match status" value="1"/>
</dbReference>
<dbReference type="FunFam" id="3.30.160.190:FF:000001">
    <property type="entry name" value="NADH-ubiquinone oxidoreductase 21 kDa subunit mitochondrial"/>
    <property type="match status" value="1"/>
</dbReference>
<evidence type="ECO:0000256" key="3">
    <source>
        <dbReference type="ARBA" id="ARBA00022660"/>
    </source>
</evidence>
<dbReference type="InterPro" id="IPR006885">
    <property type="entry name" value="NADH_UbQ_FeS_4_mit-like"/>
</dbReference>
<comment type="subcellular location">
    <subcellularLocation>
        <location evidence="9">Mitochondrion inner membrane</location>
        <topology evidence="9">Peripheral membrane protein</topology>
        <orientation evidence="9">Matrix side</orientation>
    </subcellularLocation>
</comment>
<reference evidence="11 13" key="2">
    <citation type="journal article" date="2018" name="Elife">
        <title>Functional genomics of lipid metabolism in the oleaginous yeast Rhodosporidium toruloides.</title>
        <authorList>
            <person name="Coradetti S.T."/>
            <person name="Pinel D."/>
            <person name="Geiselman G."/>
            <person name="Ito M."/>
            <person name="Mondo S."/>
            <person name="Reilly M.C."/>
            <person name="Cheng Y.F."/>
            <person name="Bauer S."/>
            <person name="Grigoriev I."/>
            <person name="Gladden J.M."/>
            <person name="Simmons B.A."/>
            <person name="Brem R."/>
            <person name="Arkin A.P."/>
            <person name="Skerker J.M."/>
        </authorList>
    </citation>
    <scope>NUCLEOTIDE SEQUENCE [LARGE SCALE GENOMIC DNA]</scope>
    <source>
        <strain evidence="11 13">NBRC 0880</strain>
    </source>
</reference>
<dbReference type="OrthoDB" id="3089at2759"/>
<keyword evidence="8 9" id="KW-0472">Membrane</keyword>
<accession>A0A0K3CML2</accession>
<sequence length="169" mass="18930">MLSLRLPSLRLQARTFASTARAATNIPVRAVEAEGQSHVPAERPEGAVTQAGVVSGAPDELHRRPVRIFRPAPSPTSSAKGTSHRWRIDWDILQGAGRWENPLMGWASSGDYMQGTHLKFNSKEDAIAFAEKQGWEYYCQEPQVQKFVPKSYANNYGYTAKKLRIHHTK</sequence>
<keyword evidence="7 9" id="KW-0496">Mitochondrion</keyword>
<comment type="similarity">
    <text evidence="1 9">Belongs to the complex I NDUFS4 subunit family.</text>
</comment>
<dbReference type="AlphaFoldDB" id="A0A0K3CML2"/>
<dbReference type="STRING" id="5286.A0A0K3CML2"/>
<comment type="function">
    <text evidence="9">Accessory subunit of the mitochondrial membrane respiratory chain NADH dehydrogenase (Complex I), that is believed not to be involved in catalysis. Complex I functions in the transfer of electrons from NADH to the respiratory chain. The immediate electron acceptor for the enzyme is believed to be ubiquinone.</text>
</comment>
<dbReference type="Gene3D" id="3.30.160.190">
    <property type="entry name" value="atu1810 like domain"/>
    <property type="match status" value="1"/>
</dbReference>
<gene>
    <name evidence="10" type="primary">FGENESH: predicted gene_11.279</name>
    <name evidence="11" type="ORF">AAT19DRAFT_10010</name>
    <name evidence="10" type="ORF">BN2166_0057830</name>
</gene>
<keyword evidence="4 9" id="KW-0999">Mitochondrion inner membrane</keyword>
<proteinExistence type="inferred from homology"/>